<dbReference type="GO" id="GO:0005886">
    <property type="term" value="C:plasma membrane"/>
    <property type="evidence" value="ECO:0007669"/>
    <property type="project" value="UniProtKB-SubCell"/>
</dbReference>
<dbReference type="VEuPathDB" id="TriTrypDB:Tb11.1451"/>
<feature type="compositionally biased region" description="Basic and acidic residues" evidence="7">
    <location>
        <begin position="403"/>
        <end position="440"/>
    </location>
</feature>
<dbReference type="GO" id="GO:0042783">
    <property type="term" value="P:symbiont-mediated evasion of host immune response"/>
    <property type="evidence" value="ECO:0007669"/>
    <property type="project" value="InterPro"/>
</dbReference>
<keyword evidence="4" id="KW-0472">Membrane</keyword>
<dbReference type="SUPFAM" id="SSF58087">
    <property type="entry name" value="Variant surface glycoprotein (N-terminal domain)"/>
    <property type="match status" value="1"/>
</dbReference>
<keyword evidence="8" id="KW-0732">Signal</keyword>
<evidence type="ECO:0000256" key="6">
    <source>
        <dbReference type="ARBA" id="ARBA00023288"/>
    </source>
</evidence>
<keyword evidence="2" id="KW-1003">Cell membrane</keyword>
<reference evidence="10" key="2">
    <citation type="journal article" date="2014" name="Mol. Biochem. Parasitol.">
        <title>Capturing the variant surface glycoprotein repertoire (the VSGnome) of Trypanosoma brucei Lister 427.</title>
        <authorList>
            <person name="Cross G.A."/>
            <person name="Kim H.S."/>
            <person name="Wickstead B."/>
        </authorList>
    </citation>
    <scope>NUCLEOTIDE SEQUENCE</scope>
    <source>
        <strain evidence="10">Lister 427</strain>
    </source>
</reference>
<organism evidence="10">
    <name type="scientific">Trypanosoma brucei</name>
    <dbReference type="NCBI Taxonomy" id="5691"/>
    <lineage>
        <taxon>Eukaryota</taxon>
        <taxon>Discoba</taxon>
        <taxon>Euglenozoa</taxon>
        <taxon>Kinetoplastea</taxon>
        <taxon>Metakinetoplastina</taxon>
        <taxon>Trypanosomatida</taxon>
        <taxon>Trypanosomatidae</taxon>
        <taxon>Trypanosoma</taxon>
    </lineage>
</organism>
<keyword evidence="5" id="KW-0325">Glycoprotein</keyword>
<dbReference type="EMBL" id="KC612585">
    <property type="protein sequence ID" value="AGH60016.1"/>
    <property type="molecule type" value="Genomic_DNA"/>
</dbReference>
<sequence length="485" mass="52364">MAKVQGRACAAEFFTTFLLVIALIGNVRRQASAADHSVTQRTWEPICDLSTTLKKTPQRAKHILESLMTKAETTVTAGKKLLLAAARSGFDQESAVTEALGLVAIAEQAAAAATIKTFTNSALTAATTTSELRGRLSEGLQMLRDMSHNSGFCLSLTSGNGDAKNEIDGKGCLTPMVEIGTGDASVPTTEVRDSGYTRIISGTAHNSGDGGTKCALAKTGANAGTNAFSDGATILHGLVTLTNQNSAAKAAKNIGFTTNTRKTTDLLTAAHYDIRKIEQTAVPSTTSGSIELLKELATETKLKPFLTRVLLRNEPSLDKSTAEANAVALIKEKITTPPDAISQIWAAAQQTQVMSLTAEPPKEVELNTLSKAEELQESLDYYTYLKSSQVRQKEEELKRLRAQVGERADHKEKECNEAGDDQKKCKDLEGKGSTYDEHKTKGQKCTLSEEGKKEAAEKVAVRKREGKKCFDYTKKTVRPQIRKYI</sequence>
<comment type="subcellular location">
    <subcellularLocation>
        <location evidence="1">Cell membrane</location>
        <topology evidence="1">Lipid-anchor</topology>
        <topology evidence="1">GPI-anchor</topology>
    </subcellularLocation>
</comment>
<evidence type="ECO:0000256" key="8">
    <source>
        <dbReference type="SAM" id="SignalP"/>
    </source>
</evidence>
<evidence type="ECO:0000256" key="5">
    <source>
        <dbReference type="ARBA" id="ARBA00023180"/>
    </source>
</evidence>
<evidence type="ECO:0000256" key="2">
    <source>
        <dbReference type="ARBA" id="ARBA00022475"/>
    </source>
</evidence>
<dbReference type="Pfam" id="PF00913">
    <property type="entry name" value="Trypan_glycop"/>
    <property type="match status" value="1"/>
</dbReference>
<feature type="chain" id="PRO_5004057868" evidence="8">
    <location>
        <begin position="34"/>
        <end position="485"/>
    </location>
</feature>
<feature type="signal peptide" evidence="8">
    <location>
        <begin position="1"/>
        <end position="33"/>
    </location>
</feature>
<keyword evidence="3" id="KW-0336">GPI-anchor</keyword>
<keyword evidence="6" id="KW-0449">Lipoprotein</keyword>
<name>M4SXK0_9TRYP</name>
<dbReference type="VEuPathDB" id="TriTrypDB:Tb427_000384900"/>
<accession>M4SXK0</accession>
<proteinExistence type="predicted"/>
<evidence type="ECO:0000256" key="4">
    <source>
        <dbReference type="ARBA" id="ARBA00023136"/>
    </source>
</evidence>
<dbReference type="Gene3D" id="3.90.150.10">
    <property type="entry name" value="Variant Surface Glycoprotein, subunit A domain 1"/>
    <property type="match status" value="1"/>
</dbReference>
<dbReference type="GO" id="GO:0098552">
    <property type="term" value="C:side of membrane"/>
    <property type="evidence" value="ECO:0007669"/>
    <property type="project" value="UniProtKB-KW"/>
</dbReference>
<feature type="region of interest" description="Disordered" evidence="7">
    <location>
        <begin position="403"/>
        <end position="454"/>
    </location>
</feature>
<evidence type="ECO:0000256" key="1">
    <source>
        <dbReference type="ARBA" id="ARBA00004609"/>
    </source>
</evidence>
<dbReference type="AlphaFoldDB" id="M4SXK0"/>
<evidence type="ECO:0000256" key="3">
    <source>
        <dbReference type="ARBA" id="ARBA00022622"/>
    </source>
</evidence>
<evidence type="ECO:0000256" key="7">
    <source>
        <dbReference type="SAM" id="MobiDB-lite"/>
    </source>
</evidence>
<dbReference type="Gene3D" id="1.10.470.10">
    <property type="entry name" value="Variant Surface Glycoprotein, subunit A, domain 2"/>
    <property type="match status" value="1"/>
</dbReference>
<protein>
    <submittedName>
        <fullName evidence="10">Variant surface glycoprotein 1076</fullName>
    </submittedName>
</protein>
<reference evidence="10" key="1">
    <citation type="submission" date="2013-02" db="EMBL/GenBank/DDBJ databases">
        <authorList>
            <person name="Cross G.A.M."/>
            <person name="Kim H.-S."/>
            <person name="Wickstead B."/>
        </authorList>
    </citation>
    <scope>NUCLEOTIDE SEQUENCE</scope>
    <source>
        <strain evidence="10">Lister 427</strain>
    </source>
</reference>
<evidence type="ECO:0000313" key="10">
    <source>
        <dbReference type="EMBL" id="AGH60016.1"/>
    </source>
</evidence>
<feature type="domain" description="Trypanosome variant surface glycoprotein A-type N-terminal" evidence="9">
    <location>
        <begin position="19"/>
        <end position="383"/>
    </location>
</feature>
<evidence type="ECO:0000259" key="9">
    <source>
        <dbReference type="Pfam" id="PF00913"/>
    </source>
</evidence>
<dbReference type="InterPro" id="IPR001812">
    <property type="entry name" value="Trypano_VSG_A_N_dom"/>
</dbReference>